<organism evidence="1 2">
    <name type="scientific">Mauremys mutica</name>
    <name type="common">yellowpond turtle</name>
    <dbReference type="NCBI Taxonomy" id="74926"/>
    <lineage>
        <taxon>Eukaryota</taxon>
        <taxon>Metazoa</taxon>
        <taxon>Chordata</taxon>
        <taxon>Craniata</taxon>
        <taxon>Vertebrata</taxon>
        <taxon>Euteleostomi</taxon>
        <taxon>Archelosauria</taxon>
        <taxon>Testudinata</taxon>
        <taxon>Testudines</taxon>
        <taxon>Cryptodira</taxon>
        <taxon>Durocryptodira</taxon>
        <taxon>Testudinoidea</taxon>
        <taxon>Geoemydidae</taxon>
        <taxon>Geoemydinae</taxon>
        <taxon>Mauremys</taxon>
    </lineage>
</organism>
<dbReference type="AlphaFoldDB" id="A0A9D3XNP7"/>
<sequence length="99" mass="10924">MGETRGFPPCDISCKQATLPIISKSWILEPICYDEKRILSPAASRTTADFTYTSVCYTGFLGQLESWISPCKCDSSLGAIDTSTERCYLPFIGHSCPLM</sequence>
<dbReference type="EMBL" id="JAHDVG010000465">
    <property type="protein sequence ID" value="KAH1183964.1"/>
    <property type="molecule type" value="Genomic_DNA"/>
</dbReference>
<protein>
    <submittedName>
        <fullName evidence="1">Uncharacterized protein</fullName>
    </submittedName>
</protein>
<evidence type="ECO:0000313" key="2">
    <source>
        <dbReference type="Proteomes" id="UP000827986"/>
    </source>
</evidence>
<keyword evidence="2" id="KW-1185">Reference proteome</keyword>
<accession>A0A9D3XNP7</accession>
<evidence type="ECO:0000313" key="1">
    <source>
        <dbReference type="EMBL" id="KAH1183964.1"/>
    </source>
</evidence>
<proteinExistence type="predicted"/>
<name>A0A9D3XNP7_9SAUR</name>
<gene>
    <name evidence="1" type="ORF">KIL84_014580</name>
</gene>
<reference evidence="1" key="1">
    <citation type="submission" date="2021-09" db="EMBL/GenBank/DDBJ databases">
        <title>The genome of Mauremys mutica provides insights into the evolution of semi-aquatic lifestyle.</title>
        <authorList>
            <person name="Gong S."/>
            <person name="Gao Y."/>
        </authorList>
    </citation>
    <scope>NUCLEOTIDE SEQUENCE</scope>
    <source>
        <strain evidence="1">MM-2020</strain>
        <tissue evidence="1">Muscle</tissue>
    </source>
</reference>
<comment type="caution">
    <text evidence="1">The sequence shown here is derived from an EMBL/GenBank/DDBJ whole genome shotgun (WGS) entry which is preliminary data.</text>
</comment>
<dbReference type="Proteomes" id="UP000827986">
    <property type="component" value="Unassembled WGS sequence"/>
</dbReference>